<keyword evidence="3" id="KW-1185">Reference proteome</keyword>
<dbReference type="InterPro" id="IPR007497">
    <property type="entry name" value="SIMPL/DUF541"/>
</dbReference>
<accession>A0ABV5EY89</accession>
<feature type="chain" id="PRO_5045572239" evidence="1">
    <location>
        <begin position="19"/>
        <end position="205"/>
    </location>
</feature>
<gene>
    <name evidence="2" type="ORF">ACFFVB_03570</name>
</gene>
<dbReference type="Proteomes" id="UP001589605">
    <property type="component" value="Unassembled WGS sequence"/>
</dbReference>
<dbReference type="EMBL" id="JBHMEZ010000003">
    <property type="protein sequence ID" value="MFB9052149.1"/>
    <property type="molecule type" value="Genomic_DNA"/>
</dbReference>
<organism evidence="2 3">
    <name type="scientific">Formosa undariae</name>
    <dbReference type="NCBI Taxonomy" id="1325436"/>
    <lineage>
        <taxon>Bacteria</taxon>
        <taxon>Pseudomonadati</taxon>
        <taxon>Bacteroidota</taxon>
        <taxon>Flavobacteriia</taxon>
        <taxon>Flavobacteriales</taxon>
        <taxon>Flavobacteriaceae</taxon>
        <taxon>Formosa</taxon>
    </lineage>
</organism>
<name>A0ABV5EY89_9FLAO</name>
<evidence type="ECO:0000256" key="1">
    <source>
        <dbReference type="SAM" id="SignalP"/>
    </source>
</evidence>
<protein>
    <submittedName>
        <fullName evidence="2">SIMPL domain-containing protein</fullName>
    </submittedName>
</protein>
<proteinExistence type="predicted"/>
<comment type="caution">
    <text evidence="2">The sequence shown here is derived from an EMBL/GenBank/DDBJ whole genome shotgun (WGS) entry which is preliminary data.</text>
</comment>
<evidence type="ECO:0000313" key="3">
    <source>
        <dbReference type="Proteomes" id="UP001589605"/>
    </source>
</evidence>
<dbReference type="Gene3D" id="3.30.110.170">
    <property type="entry name" value="Protein of unknown function (DUF541), domain 1"/>
    <property type="match status" value="1"/>
</dbReference>
<sequence>MKNIIYLMVLMFALPSIAQDNKNTISVIGETEKQALDDSYIILITLQQVMVYEGQGEVEATSLDVVKENYIKKAAEAGIDFNKFKRNTYYEFAISYSQNRESASYYLKTSDKAEVRKIMLLKSAGMSITNIDIETNKLTEQELVELSVKAIANAKERAKAMAKKMNKTIGEIVSISDTNTSKQYVLDYGTSGTQTHSVSVSFELL</sequence>
<feature type="signal peptide" evidence="1">
    <location>
        <begin position="1"/>
        <end position="18"/>
    </location>
</feature>
<dbReference type="RefSeq" id="WP_382381246.1">
    <property type="nucleotide sequence ID" value="NZ_JBHMEZ010000003.1"/>
</dbReference>
<evidence type="ECO:0000313" key="2">
    <source>
        <dbReference type="EMBL" id="MFB9052149.1"/>
    </source>
</evidence>
<keyword evidence="1" id="KW-0732">Signal</keyword>
<dbReference type="Pfam" id="PF04402">
    <property type="entry name" value="SIMPL"/>
    <property type="match status" value="1"/>
</dbReference>
<reference evidence="2 3" key="1">
    <citation type="submission" date="2024-09" db="EMBL/GenBank/DDBJ databases">
        <authorList>
            <person name="Sun Q."/>
            <person name="Mori K."/>
        </authorList>
    </citation>
    <scope>NUCLEOTIDE SEQUENCE [LARGE SCALE GENOMIC DNA]</scope>
    <source>
        <strain evidence="2 3">CECT 8286</strain>
    </source>
</reference>